<accession>A0A9K3PDV8</accession>
<reference evidence="2" key="2">
    <citation type="submission" date="2021-04" db="EMBL/GenBank/DDBJ databases">
        <authorList>
            <person name="Podell S."/>
        </authorList>
    </citation>
    <scope>NUCLEOTIDE SEQUENCE</scope>
    <source>
        <strain evidence="2">Hildebrandi</strain>
    </source>
</reference>
<dbReference type="AlphaFoldDB" id="A0A9K3PDV8"/>
<evidence type="ECO:0000313" key="3">
    <source>
        <dbReference type="Proteomes" id="UP000693970"/>
    </source>
</evidence>
<dbReference type="Proteomes" id="UP000693970">
    <property type="component" value="Unassembled WGS sequence"/>
</dbReference>
<keyword evidence="3" id="KW-1185">Reference proteome</keyword>
<dbReference type="EMBL" id="JAGRRH010000024">
    <property type="protein sequence ID" value="KAG7343121.1"/>
    <property type="molecule type" value="Genomic_DNA"/>
</dbReference>
<dbReference type="OrthoDB" id="94652at2759"/>
<reference evidence="2" key="1">
    <citation type="journal article" date="2021" name="Sci. Rep.">
        <title>Diploid genomic architecture of Nitzschia inconspicua, an elite biomass production diatom.</title>
        <authorList>
            <person name="Oliver A."/>
            <person name="Podell S."/>
            <person name="Pinowska A."/>
            <person name="Traller J.C."/>
            <person name="Smith S.R."/>
            <person name="McClure R."/>
            <person name="Beliaev A."/>
            <person name="Bohutskyi P."/>
            <person name="Hill E.A."/>
            <person name="Rabines A."/>
            <person name="Zheng H."/>
            <person name="Allen L.Z."/>
            <person name="Kuo A."/>
            <person name="Grigoriev I.V."/>
            <person name="Allen A.E."/>
            <person name="Hazlebeck D."/>
            <person name="Allen E.E."/>
        </authorList>
    </citation>
    <scope>NUCLEOTIDE SEQUENCE</scope>
    <source>
        <strain evidence="2">Hildebrandi</strain>
    </source>
</reference>
<organism evidence="2 3">
    <name type="scientific">Nitzschia inconspicua</name>
    <dbReference type="NCBI Taxonomy" id="303405"/>
    <lineage>
        <taxon>Eukaryota</taxon>
        <taxon>Sar</taxon>
        <taxon>Stramenopiles</taxon>
        <taxon>Ochrophyta</taxon>
        <taxon>Bacillariophyta</taxon>
        <taxon>Bacillariophyceae</taxon>
        <taxon>Bacillariophycidae</taxon>
        <taxon>Bacillariales</taxon>
        <taxon>Bacillariaceae</taxon>
        <taxon>Nitzschia</taxon>
    </lineage>
</organism>
<dbReference type="PROSITE" id="PS50994">
    <property type="entry name" value="INTEGRASE"/>
    <property type="match status" value="1"/>
</dbReference>
<sequence length="188" mass="21050">MTIIDPATNLIEIQPLLTGTAKEAADVVEDNWIARYPRPVRCITDNGPEFGQEFRDRLEDDLGVKVRSSTSRNPQGNSIIERVHQSIGLVLRVVAPQQNPQSVEDGQRVIGQCLSMYACCCATNRAIGNLSPGSLSFHQHMLLDIPMQTDIAVLARNRQGFIDYNIYILLQENAKCIRHDYAIDEKKS</sequence>
<dbReference type="GO" id="GO:0015074">
    <property type="term" value="P:DNA integration"/>
    <property type="evidence" value="ECO:0007669"/>
    <property type="project" value="InterPro"/>
</dbReference>
<evidence type="ECO:0000313" key="2">
    <source>
        <dbReference type="EMBL" id="KAG7343121.1"/>
    </source>
</evidence>
<gene>
    <name evidence="2" type="ORF">IV203_021066</name>
</gene>
<name>A0A9K3PDV8_9STRA</name>
<proteinExistence type="predicted"/>
<evidence type="ECO:0000259" key="1">
    <source>
        <dbReference type="PROSITE" id="PS50994"/>
    </source>
</evidence>
<protein>
    <submittedName>
        <fullName evidence="2">Integrase core domain containing protein</fullName>
    </submittedName>
</protein>
<comment type="caution">
    <text evidence="2">The sequence shown here is derived from an EMBL/GenBank/DDBJ whole genome shotgun (WGS) entry which is preliminary data.</text>
</comment>
<dbReference type="InterPro" id="IPR001584">
    <property type="entry name" value="Integrase_cat-core"/>
</dbReference>
<feature type="domain" description="Integrase catalytic" evidence="1">
    <location>
        <begin position="1"/>
        <end position="140"/>
    </location>
</feature>